<dbReference type="GeneID" id="93236354"/>
<evidence type="ECO:0000256" key="9">
    <source>
        <dbReference type="ARBA" id="ARBA00023136"/>
    </source>
</evidence>
<comment type="similarity">
    <text evidence="2 10">Belongs to the ExbD/TolR family.</text>
</comment>
<dbReference type="OMA" id="VAIVTMK"/>
<dbReference type="PANTHER" id="PTHR30558">
    <property type="entry name" value="EXBD MEMBRANE COMPONENT OF PMF-DRIVEN MACROMOLECULE IMPORT SYSTEM"/>
    <property type="match status" value="1"/>
</dbReference>
<sequence length="133" mass="15024">MKKVESMNVVPFIDIMLVLLVIVLTTASFVQTSKLPISIPQVDKDSTDSKDVLDKKQVTISISNKGSFYLDDKEISFENLKHKVSTLAKDTPIVLQGDKKSNLDNFIKVVDLLQTNNLKQLYILVEDKKNQKN</sequence>
<dbReference type="Proteomes" id="UP000186621">
    <property type="component" value="Unassembled WGS sequence"/>
</dbReference>
<accession>A0A024C6I2</accession>
<dbReference type="PANTHER" id="PTHR30558:SF12">
    <property type="entry name" value="BIOPOLYMER TRANSPORT PROTEIN EXBD"/>
    <property type="match status" value="1"/>
</dbReference>
<evidence type="ECO:0000256" key="7">
    <source>
        <dbReference type="ARBA" id="ARBA00022927"/>
    </source>
</evidence>
<organism evidence="11 12">
    <name type="scientific">Helicobacter pylori</name>
    <name type="common">Campylobacter pylori</name>
    <dbReference type="NCBI Taxonomy" id="210"/>
    <lineage>
        <taxon>Bacteria</taxon>
        <taxon>Pseudomonadati</taxon>
        <taxon>Campylobacterota</taxon>
        <taxon>Epsilonproteobacteria</taxon>
        <taxon>Campylobacterales</taxon>
        <taxon>Helicobacteraceae</taxon>
        <taxon>Helicobacter</taxon>
    </lineage>
</organism>
<comment type="subcellular location">
    <subcellularLocation>
        <location evidence="1">Cell inner membrane</location>
        <topology evidence="1">Single-pass type II membrane protein</topology>
    </subcellularLocation>
    <subcellularLocation>
        <location evidence="10">Cell membrane</location>
        <topology evidence="10">Single-pass type II membrane protein</topology>
    </subcellularLocation>
</comment>
<evidence type="ECO:0000256" key="5">
    <source>
        <dbReference type="ARBA" id="ARBA00022519"/>
    </source>
</evidence>
<dbReference type="RefSeq" id="WP_000755086.1">
    <property type="nucleotide sequence ID" value="NZ_AP017337.1"/>
</dbReference>
<dbReference type="EMBL" id="MJMX01000020">
    <property type="protein sequence ID" value="OLR47419.1"/>
    <property type="molecule type" value="Genomic_DNA"/>
</dbReference>
<evidence type="ECO:0000313" key="12">
    <source>
        <dbReference type="Proteomes" id="UP000186621"/>
    </source>
</evidence>
<reference evidence="11 12" key="1">
    <citation type="submission" date="2016-09" db="EMBL/GenBank/DDBJ databases">
        <authorList>
            <person name="Capua I."/>
            <person name="De Benedictis P."/>
            <person name="Joannis T."/>
            <person name="Lombin L.H."/>
            <person name="Cattoli G."/>
        </authorList>
    </citation>
    <scope>NUCLEOTIDE SEQUENCE [LARGE SCALE GENOMIC DNA]</scope>
    <source>
        <strain evidence="11 12">132A</strain>
    </source>
</reference>
<keyword evidence="6 10" id="KW-0812">Transmembrane</keyword>
<dbReference type="GO" id="GO:0022857">
    <property type="term" value="F:transmembrane transporter activity"/>
    <property type="evidence" value="ECO:0007669"/>
    <property type="project" value="InterPro"/>
</dbReference>
<dbReference type="GO" id="GO:0005886">
    <property type="term" value="C:plasma membrane"/>
    <property type="evidence" value="ECO:0007669"/>
    <property type="project" value="UniProtKB-SubCell"/>
</dbReference>
<dbReference type="PATRIC" id="fig|210.1917.peg.1513"/>
<evidence type="ECO:0000256" key="2">
    <source>
        <dbReference type="ARBA" id="ARBA00005811"/>
    </source>
</evidence>
<keyword evidence="3 10" id="KW-0813">Transport</keyword>
<keyword evidence="9" id="KW-0472">Membrane</keyword>
<name>A0A024C6I2_HELPX</name>
<evidence type="ECO:0000256" key="10">
    <source>
        <dbReference type="RuleBase" id="RU003879"/>
    </source>
</evidence>
<keyword evidence="7 10" id="KW-0653">Protein transport</keyword>
<gene>
    <name evidence="11" type="ORF">BIZ48_01625</name>
</gene>
<dbReference type="Gene3D" id="3.30.420.270">
    <property type="match status" value="1"/>
</dbReference>
<dbReference type="AlphaFoldDB" id="A0A024C6I2"/>
<keyword evidence="4" id="KW-1003">Cell membrane</keyword>
<keyword evidence="5" id="KW-0997">Cell inner membrane</keyword>
<evidence type="ECO:0000313" key="11">
    <source>
        <dbReference type="EMBL" id="OLR47419.1"/>
    </source>
</evidence>
<evidence type="ECO:0000256" key="1">
    <source>
        <dbReference type="ARBA" id="ARBA00004249"/>
    </source>
</evidence>
<keyword evidence="8" id="KW-1133">Transmembrane helix</keyword>
<evidence type="ECO:0000256" key="6">
    <source>
        <dbReference type="ARBA" id="ARBA00022692"/>
    </source>
</evidence>
<evidence type="ECO:0000256" key="3">
    <source>
        <dbReference type="ARBA" id="ARBA00022448"/>
    </source>
</evidence>
<evidence type="ECO:0000256" key="8">
    <source>
        <dbReference type="ARBA" id="ARBA00022989"/>
    </source>
</evidence>
<proteinExistence type="inferred from homology"/>
<evidence type="ECO:0000256" key="4">
    <source>
        <dbReference type="ARBA" id="ARBA00022475"/>
    </source>
</evidence>
<dbReference type="InterPro" id="IPR003400">
    <property type="entry name" value="ExbD"/>
</dbReference>
<comment type="caution">
    <text evidence="11">The sequence shown here is derived from an EMBL/GenBank/DDBJ whole genome shotgun (WGS) entry which is preliminary data.</text>
</comment>
<dbReference type="Pfam" id="PF02472">
    <property type="entry name" value="ExbD"/>
    <property type="match status" value="1"/>
</dbReference>
<protein>
    <submittedName>
        <fullName evidence="11">Biopolymer transporter ExbD</fullName>
    </submittedName>
</protein>
<dbReference type="GO" id="GO:0015031">
    <property type="term" value="P:protein transport"/>
    <property type="evidence" value="ECO:0007669"/>
    <property type="project" value="UniProtKB-KW"/>
</dbReference>